<proteinExistence type="predicted"/>
<organism evidence="1 2">
    <name type="scientific">Candidatus Amesbacteria bacterium RIFCSPHIGHO2_01_FULL_48_32b</name>
    <dbReference type="NCBI Taxonomy" id="1797253"/>
    <lineage>
        <taxon>Bacteria</taxon>
        <taxon>Candidatus Amesiibacteriota</taxon>
    </lineage>
</organism>
<gene>
    <name evidence="1" type="ORF">A2876_05035</name>
</gene>
<comment type="caution">
    <text evidence="1">The sequence shown here is derived from an EMBL/GenBank/DDBJ whole genome shotgun (WGS) entry which is preliminary data.</text>
</comment>
<dbReference type="AlphaFoldDB" id="A0A1F4YGY7"/>
<evidence type="ECO:0000313" key="2">
    <source>
        <dbReference type="Proteomes" id="UP000178176"/>
    </source>
</evidence>
<reference evidence="1 2" key="1">
    <citation type="journal article" date="2016" name="Nat. Commun.">
        <title>Thousands of microbial genomes shed light on interconnected biogeochemical processes in an aquifer system.</title>
        <authorList>
            <person name="Anantharaman K."/>
            <person name="Brown C.T."/>
            <person name="Hug L.A."/>
            <person name="Sharon I."/>
            <person name="Castelle C.J."/>
            <person name="Probst A.J."/>
            <person name="Thomas B.C."/>
            <person name="Singh A."/>
            <person name="Wilkins M.J."/>
            <person name="Karaoz U."/>
            <person name="Brodie E.L."/>
            <person name="Williams K.H."/>
            <person name="Hubbard S.S."/>
            <person name="Banfield J.F."/>
        </authorList>
    </citation>
    <scope>NUCLEOTIDE SEQUENCE [LARGE SCALE GENOMIC DNA]</scope>
</reference>
<name>A0A1F4YGY7_9BACT</name>
<evidence type="ECO:0000313" key="1">
    <source>
        <dbReference type="EMBL" id="OGC93239.1"/>
    </source>
</evidence>
<protein>
    <submittedName>
        <fullName evidence="1">Uncharacterized protein</fullName>
    </submittedName>
</protein>
<sequence length="151" mass="16011">MNLVDSLKGLERRLEVVGFVAKHPVEAAAAVLQGAIVEGQLNHCLKRAGLTSGDLGSLSPEEGARLLKAVREEGLLLQGQQRLAGQVKLGVHRSGGQVLREDSDLIEIAMSPGGVEGMARGLVLGIEQVLKDMTSEEKQTLANTLRDLGLI</sequence>
<dbReference type="EMBL" id="MEXH01000001">
    <property type="protein sequence ID" value="OGC93239.1"/>
    <property type="molecule type" value="Genomic_DNA"/>
</dbReference>
<accession>A0A1F4YGY7</accession>
<dbReference type="Proteomes" id="UP000178176">
    <property type="component" value="Unassembled WGS sequence"/>
</dbReference>